<protein>
    <submittedName>
        <fullName evidence="1">Uncharacterized protein</fullName>
    </submittedName>
</protein>
<comment type="caution">
    <text evidence="1">The sequence shown here is derived from an EMBL/GenBank/DDBJ whole genome shotgun (WGS) entry which is preliminary data.</text>
</comment>
<evidence type="ECO:0000313" key="2">
    <source>
        <dbReference type="Proteomes" id="UP000005929"/>
    </source>
</evidence>
<dbReference type="EMBL" id="AJTJ01000007">
    <property type="protein sequence ID" value="EIJ28176.1"/>
    <property type="molecule type" value="Genomic_DNA"/>
</dbReference>
<accession>A0AAV3FPT8</accession>
<dbReference type="AlphaFoldDB" id="A0AAV3FPT8"/>
<dbReference type="Proteomes" id="UP000005929">
    <property type="component" value="Unassembled WGS sequence"/>
</dbReference>
<gene>
    <name evidence="1" type="ORF">HMPREF1315_0516</name>
</gene>
<evidence type="ECO:0000313" key="1">
    <source>
        <dbReference type="EMBL" id="EIJ28176.1"/>
    </source>
</evidence>
<name>A0AAV3FPT8_BIFLL</name>
<proteinExistence type="predicted"/>
<sequence>MPRHCPPPFRLVPFPRSAGVCRCPSRVRWPRSSIATGCRRSGGRGGS</sequence>
<reference evidence="1 2" key="1">
    <citation type="journal article" date="2013" name="Genome Announc.">
        <title>Draft Genome Sequences of Two Pairs of Human Intestinal Bifidobacterium longum subsp. longum Strains, 44B and 1-6B and 35B and 2-2B, Consecutively Isolated from Two Children after a 5-Year Time Period.</title>
        <authorList>
            <person name="Shkoporov A.N."/>
            <person name="Efimov B.A."/>
            <person name="Khokhlova E.V."/>
            <person name="Chaplin A.V."/>
            <person name="Kafarskaya L.I."/>
            <person name="Durkin A.S."/>
            <person name="McCorrison J."/>
            <person name="Torralba M."/>
            <person name="Gillis M."/>
            <person name="Sutton G."/>
            <person name="Weibel D.B."/>
            <person name="Nelson K.E."/>
            <person name="Smeianov V.V."/>
        </authorList>
    </citation>
    <scope>NUCLEOTIDE SEQUENCE [LARGE SCALE GENOMIC DNA]</scope>
    <source>
        <strain evidence="1 2">2-2B</strain>
    </source>
</reference>
<organism evidence="1 2">
    <name type="scientific">Bifidobacterium longum subsp. longum 2-2B</name>
    <dbReference type="NCBI Taxonomy" id="1161745"/>
    <lineage>
        <taxon>Bacteria</taxon>
        <taxon>Bacillati</taxon>
        <taxon>Actinomycetota</taxon>
        <taxon>Actinomycetes</taxon>
        <taxon>Bifidobacteriales</taxon>
        <taxon>Bifidobacteriaceae</taxon>
        <taxon>Bifidobacterium</taxon>
    </lineage>
</organism>